<dbReference type="Proteomes" id="UP000825890">
    <property type="component" value="Unassembled WGS sequence"/>
</dbReference>
<evidence type="ECO:0000256" key="1">
    <source>
        <dbReference type="SAM" id="MobiDB-lite"/>
    </source>
</evidence>
<sequence>MDEMAALERRNGQRLEHPPTQALVSPPATPAKAAKEKEKAKSSSRSSSSTSLKNQKGRKGSTSSLLFGSPAKSNSKTKQKDPPSRKNSDPQAVSGYPPRESMIPGPNGVMYAPVTYFNPPSPELARAHPSSRSSSKHSRRESTPPEMPPIPPRYIRPESSGSLRSQPPDDADWYAPPSRTRSASTAQQWAAYDYDMAPPMPAAQGRRNVSGPPAPGHPPNPPYPTDVRYASLRRAPASSSPLAPQRGAREQYGSGLRRVETSSSDSSDGQGVQIDVLDHPRGGGYSIRQTSPLVERENGASAAPGTGSPAKGASPARKRKGSRR</sequence>
<dbReference type="RefSeq" id="XP_044664275.1">
    <property type="nucleotide sequence ID" value="XM_044808340.1"/>
</dbReference>
<feature type="compositionally biased region" description="Low complexity" evidence="1">
    <location>
        <begin position="230"/>
        <end position="244"/>
    </location>
</feature>
<feature type="compositionally biased region" description="Pro residues" evidence="1">
    <location>
        <begin position="145"/>
        <end position="154"/>
    </location>
</feature>
<accession>A0A9P3FMP0</accession>
<feature type="compositionally biased region" description="Basic and acidic residues" evidence="1">
    <location>
        <begin position="1"/>
        <end position="17"/>
    </location>
</feature>
<comment type="caution">
    <text evidence="2">The sequence shown here is derived from an EMBL/GenBank/DDBJ whole genome shotgun (WGS) entry which is preliminary data.</text>
</comment>
<proteinExistence type="predicted"/>
<feature type="compositionally biased region" description="Low complexity" evidence="1">
    <location>
        <begin position="299"/>
        <end position="315"/>
    </location>
</feature>
<feature type="compositionally biased region" description="Polar residues" evidence="1">
    <location>
        <begin position="60"/>
        <end position="76"/>
    </location>
</feature>
<feature type="compositionally biased region" description="Basic and acidic residues" evidence="1">
    <location>
        <begin position="78"/>
        <end position="88"/>
    </location>
</feature>
<gene>
    <name evidence="2" type="ORF">CKM354_001281500</name>
</gene>
<feature type="compositionally biased region" description="Polar residues" evidence="1">
    <location>
        <begin position="179"/>
        <end position="188"/>
    </location>
</feature>
<dbReference type="EMBL" id="BOLY01000009">
    <property type="protein sequence ID" value="GIZ49788.1"/>
    <property type="molecule type" value="Genomic_DNA"/>
</dbReference>
<feature type="region of interest" description="Disordered" evidence="1">
    <location>
        <begin position="1"/>
        <end position="324"/>
    </location>
</feature>
<evidence type="ECO:0000313" key="3">
    <source>
        <dbReference type="Proteomes" id="UP000825890"/>
    </source>
</evidence>
<keyword evidence="3" id="KW-1185">Reference proteome</keyword>
<dbReference type="AlphaFoldDB" id="A0A9P3FMP0"/>
<dbReference type="GeneID" id="68298390"/>
<dbReference type="OrthoDB" id="63113at2759"/>
<protein>
    <submittedName>
        <fullName evidence="2">Uncharacterized protein</fullName>
    </submittedName>
</protein>
<organism evidence="2 3">
    <name type="scientific">Cercospora kikuchii</name>
    <dbReference type="NCBI Taxonomy" id="84275"/>
    <lineage>
        <taxon>Eukaryota</taxon>
        <taxon>Fungi</taxon>
        <taxon>Dikarya</taxon>
        <taxon>Ascomycota</taxon>
        <taxon>Pezizomycotina</taxon>
        <taxon>Dothideomycetes</taxon>
        <taxon>Dothideomycetidae</taxon>
        <taxon>Mycosphaerellales</taxon>
        <taxon>Mycosphaerellaceae</taxon>
        <taxon>Cercospora</taxon>
    </lineage>
</organism>
<name>A0A9P3FMP0_9PEZI</name>
<reference evidence="2 3" key="1">
    <citation type="submission" date="2021-01" db="EMBL/GenBank/DDBJ databases">
        <title>Cercospora kikuchii MAFF 305040 whole genome shotgun sequence.</title>
        <authorList>
            <person name="Kashiwa T."/>
            <person name="Suzuki T."/>
        </authorList>
    </citation>
    <scope>NUCLEOTIDE SEQUENCE [LARGE SCALE GENOMIC DNA]</scope>
    <source>
        <strain evidence="2 3">MAFF 305040</strain>
    </source>
</reference>
<feature type="compositionally biased region" description="Pro residues" evidence="1">
    <location>
        <begin position="212"/>
        <end position="224"/>
    </location>
</feature>
<evidence type="ECO:0000313" key="2">
    <source>
        <dbReference type="EMBL" id="GIZ49788.1"/>
    </source>
</evidence>